<dbReference type="Proteomes" id="UP001519460">
    <property type="component" value="Unassembled WGS sequence"/>
</dbReference>
<protein>
    <submittedName>
        <fullName evidence="1">Uncharacterized protein</fullName>
    </submittedName>
</protein>
<dbReference type="AlphaFoldDB" id="A0ABD0L470"/>
<dbReference type="EMBL" id="JACVVK020000087">
    <property type="protein sequence ID" value="KAK7494086.1"/>
    <property type="molecule type" value="Genomic_DNA"/>
</dbReference>
<gene>
    <name evidence="1" type="ORF">BaRGS_00014744</name>
</gene>
<keyword evidence="2" id="KW-1185">Reference proteome</keyword>
<evidence type="ECO:0000313" key="1">
    <source>
        <dbReference type="EMBL" id="KAK7494086.1"/>
    </source>
</evidence>
<reference evidence="1 2" key="1">
    <citation type="journal article" date="2023" name="Sci. Data">
        <title>Genome assembly of the Korean intertidal mud-creeper Batillaria attramentaria.</title>
        <authorList>
            <person name="Patra A.K."/>
            <person name="Ho P.T."/>
            <person name="Jun S."/>
            <person name="Lee S.J."/>
            <person name="Kim Y."/>
            <person name="Won Y.J."/>
        </authorList>
    </citation>
    <scope>NUCLEOTIDE SEQUENCE [LARGE SCALE GENOMIC DNA]</scope>
    <source>
        <strain evidence="1">Wonlab-2016</strain>
    </source>
</reference>
<proteinExistence type="predicted"/>
<evidence type="ECO:0000313" key="2">
    <source>
        <dbReference type="Proteomes" id="UP001519460"/>
    </source>
</evidence>
<sequence>QLHSVNTSIVVSFNCSYCVRSQNPVGPIYRIMTVISTGTTVRLRHPAVKSGSVSGSGLQCARCWDHGVIMTQNCEIEYPGA</sequence>
<accession>A0ABD0L470</accession>
<feature type="non-terminal residue" evidence="1">
    <location>
        <position position="1"/>
    </location>
</feature>
<organism evidence="1 2">
    <name type="scientific">Batillaria attramentaria</name>
    <dbReference type="NCBI Taxonomy" id="370345"/>
    <lineage>
        <taxon>Eukaryota</taxon>
        <taxon>Metazoa</taxon>
        <taxon>Spiralia</taxon>
        <taxon>Lophotrochozoa</taxon>
        <taxon>Mollusca</taxon>
        <taxon>Gastropoda</taxon>
        <taxon>Caenogastropoda</taxon>
        <taxon>Sorbeoconcha</taxon>
        <taxon>Cerithioidea</taxon>
        <taxon>Batillariidae</taxon>
        <taxon>Batillaria</taxon>
    </lineage>
</organism>
<comment type="caution">
    <text evidence="1">The sequence shown here is derived from an EMBL/GenBank/DDBJ whole genome shotgun (WGS) entry which is preliminary data.</text>
</comment>
<name>A0ABD0L470_9CAEN</name>